<gene>
    <name evidence="1" type="ORF">C361_06450</name>
</gene>
<dbReference type="EMBL" id="AMKT01000096">
    <property type="protein sequence ID" value="OXG11790.1"/>
    <property type="molecule type" value="Genomic_DNA"/>
</dbReference>
<dbReference type="OrthoDB" id="10516868at2759"/>
<dbReference type="AlphaFoldDB" id="A0A854Q6A3"/>
<name>A0A854Q6A3_CRYNE</name>
<sequence>MHHTPPKVNQLETELTAGDATLAHLALAQTIPSAAEPIQDSLYALFYPLLAISVPIPADDLWPACPIRLLIDTGASTTFVDPMLAARLGWSVKTGAVQMRVRLAGRKAGPIVTNTVIGLFSLGNMMYQINGVVMDLHGTYDGILGLNFLARHSLLADTTSLVRLLEAGSANLSALGLQKDGASPSELVSTTRLHYTEIHPTTPHATAAADSHSLTDVLHRLQAEFHDVFCDDLGNVQNFPTISKTRSGIRFEINLKHGATPKLWAQNVSHCVRGRSRNGGRSRMRREKRCGSYSLTMGSETSKGWMHMFR</sequence>
<proteinExistence type="predicted"/>
<dbReference type="Gene3D" id="2.40.70.10">
    <property type="entry name" value="Acid Proteases"/>
    <property type="match status" value="1"/>
</dbReference>
<dbReference type="Pfam" id="PF13650">
    <property type="entry name" value="Asp_protease_2"/>
    <property type="match status" value="1"/>
</dbReference>
<dbReference type="Proteomes" id="UP000199727">
    <property type="component" value="Unassembled WGS sequence"/>
</dbReference>
<comment type="caution">
    <text evidence="1">The sequence shown here is derived from an EMBL/GenBank/DDBJ whole genome shotgun (WGS) entry which is preliminary data.</text>
</comment>
<dbReference type="InterPro" id="IPR021109">
    <property type="entry name" value="Peptidase_aspartic_dom_sf"/>
</dbReference>
<dbReference type="CDD" id="cd00303">
    <property type="entry name" value="retropepsin_like"/>
    <property type="match status" value="1"/>
</dbReference>
<organism evidence="1 2">
    <name type="scientific">Cryptococcus neoformans Tu259-1</name>
    <dbReference type="NCBI Taxonomy" id="1230072"/>
    <lineage>
        <taxon>Eukaryota</taxon>
        <taxon>Fungi</taxon>
        <taxon>Dikarya</taxon>
        <taxon>Basidiomycota</taxon>
        <taxon>Agaricomycotina</taxon>
        <taxon>Tremellomycetes</taxon>
        <taxon>Tremellales</taxon>
        <taxon>Cryptococcaceae</taxon>
        <taxon>Cryptococcus</taxon>
        <taxon>Cryptococcus neoformans species complex</taxon>
    </lineage>
</organism>
<evidence type="ECO:0000313" key="1">
    <source>
        <dbReference type="EMBL" id="OXG11790.1"/>
    </source>
</evidence>
<evidence type="ECO:0000313" key="2">
    <source>
        <dbReference type="Proteomes" id="UP000199727"/>
    </source>
</evidence>
<accession>A0A854Q6A3</accession>
<evidence type="ECO:0008006" key="3">
    <source>
        <dbReference type="Google" id="ProtNLM"/>
    </source>
</evidence>
<reference evidence="1 2" key="1">
    <citation type="submission" date="2017-06" db="EMBL/GenBank/DDBJ databases">
        <title>Global population genomics of the pathogenic fungus Cryptococcus neoformans var. grubii.</title>
        <authorList>
            <person name="Cuomo C."/>
            <person name="Litvintseva A."/>
            <person name="Chen Y."/>
            <person name="Young S."/>
            <person name="Zeng Q."/>
            <person name="Chapman S."/>
            <person name="Gujja S."/>
            <person name="Saif S."/>
            <person name="Birren B."/>
        </authorList>
    </citation>
    <scope>NUCLEOTIDE SEQUENCE [LARGE SCALE GENOMIC DNA]</scope>
    <source>
        <strain evidence="1 2">Tu259-1</strain>
    </source>
</reference>
<dbReference type="SUPFAM" id="SSF50630">
    <property type="entry name" value="Acid proteases"/>
    <property type="match status" value="1"/>
</dbReference>
<protein>
    <recommendedName>
        <fullName evidence="3">Peptidase A2 domain-containing protein</fullName>
    </recommendedName>
</protein>